<feature type="binding site" evidence="5">
    <location>
        <begin position="106"/>
        <end position="113"/>
    </location>
    <ligand>
        <name>ATP</name>
        <dbReference type="ChEBI" id="CHEBI:30616"/>
    </ligand>
</feature>
<dbReference type="InterPro" id="IPR001609">
    <property type="entry name" value="Myosin_head_motor_dom-like"/>
</dbReference>
<comment type="caution">
    <text evidence="5">Lacks conserved residue(s) required for the propagation of feature annotation.</text>
</comment>
<protein>
    <recommendedName>
        <fullName evidence="6">Myosin motor domain-containing protein</fullName>
    </recommendedName>
</protein>
<evidence type="ECO:0000256" key="5">
    <source>
        <dbReference type="PROSITE-ProRule" id="PRU00782"/>
    </source>
</evidence>
<dbReference type="GO" id="GO:0005654">
    <property type="term" value="C:nucleoplasm"/>
    <property type="evidence" value="ECO:0007669"/>
    <property type="project" value="TreeGrafter"/>
</dbReference>
<evidence type="ECO:0000256" key="3">
    <source>
        <dbReference type="ARBA" id="ARBA00023123"/>
    </source>
</evidence>
<dbReference type="GO" id="GO:0005524">
    <property type="term" value="F:ATP binding"/>
    <property type="evidence" value="ECO:0007669"/>
    <property type="project" value="UniProtKB-UniRule"/>
</dbReference>
<accession>A0A7R9AKR5</accession>
<dbReference type="GO" id="GO:0003774">
    <property type="term" value="F:cytoskeletal motor activity"/>
    <property type="evidence" value="ECO:0007669"/>
    <property type="project" value="UniProtKB-UniRule"/>
</dbReference>
<dbReference type="EMBL" id="LR928243">
    <property type="protein sequence ID" value="CAD7255479.1"/>
    <property type="molecule type" value="Genomic_DNA"/>
</dbReference>
<dbReference type="PANTHER" id="PTHR47335">
    <property type="entry name" value="UNCONVENTIONAL MYOSIN-XVI"/>
    <property type="match status" value="1"/>
</dbReference>
<dbReference type="PROSITE" id="PS51456">
    <property type="entry name" value="MYOSIN_MOTOR"/>
    <property type="match status" value="1"/>
</dbReference>
<dbReference type="GO" id="GO:0048471">
    <property type="term" value="C:perinuclear region of cytoplasm"/>
    <property type="evidence" value="ECO:0007669"/>
    <property type="project" value="TreeGrafter"/>
</dbReference>
<feature type="domain" description="Myosin motor" evidence="6">
    <location>
        <begin position="13"/>
        <end position="192"/>
    </location>
</feature>
<proteinExistence type="inferred from homology"/>
<evidence type="ECO:0000259" key="6">
    <source>
        <dbReference type="PROSITE" id="PS51456"/>
    </source>
</evidence>
<evidence type="ECO:0000313" key="7">
    <source>
        <dbReference type="EMBL" id="CAD7255479.1"/>
    </source>
</evidence>
<keyword evidence="1 5" id="KW-0547">Nucleotide-binding</keyword>
<dbReference type="Pfam" id="PF00063">
    <property type="entry name" value="Myosin_head"/>
    <property type="match status" value="1"/>
</dbReference>
<dbReference type="GO" id="GO:0019903">
    <property type="term" value="F:protein phosphatase binding"/>
    <property type="evidence" value="ECO:0007669"/>
    <property type="project" value="TreeGrafter"/>
</dbReference>
<dbReference type="SMART" id="SM00242">
    <property type="entry name" value="MYSc"/>
    <property type="match status" value="1"/>
</dbReference>
<dbReference type="InterPro" id="IPR036961">
    <property type="entry name" value="Kinesin_motor_dom_sf"/>
</dbReference>
<dbReference type="Gene3D" id="3.40.850.10">
    <property type="entry name" value="Kinesin motor domain"/>
    <property type="match status" value="1"/>
</dbReference>
<dbReference type="InterPro" id="IPR052838">
    <property type="entry name" value="Myosin-XVI"/>
</dbReference>
<dbReference type="GO" id="GO:0043491">
    <property type="term" value="P:phosphatidylinositol 3-kinase/protein kinase B signal transduction"/>
    <property type="evidence" value="ECO:0007669"/>
    <property type="project" value="TreeGrafter"/>
</dbReference>
<dbReference type="GO" id="GO:0016459">
    <property type="term" value="C:myosin complex"/>
    <property type="evidence" value="ECO:0007669"/>
    <property type="project" value="UniProtKB-KW"/>
</dbReference>
<dbReference type="EMBL" id="CAJPEV010028725">
    <property type="protein sequence ID" value="CAG0908966.1"/>
    <property type="molecule type" value="Genomic_DNA"/>
</dbReference>
<dbReference type="PANTHER" id="PTHR47335:SF1">
    <property type="entry name" value="UNCONVENTIONAL MYOSIN-XVI"/>
    <property type="match status" value="1"/>
</dbReference>
<organism evidence="7">
    <name type="scientific">Darwinula stevensoni</name>
    <dbReference type="NCBI Taxonomy" id="69355"/>
    <lineage>
        <taxon>Eukaryota</taxon>
        <taxon>Metazoa</taxon>
        <taxon>Ecdysozoa</taxon>
        <taxon>Arthropoda</taxon>
        <taxon>Crustacea</taxon>
        <taxon>Oligostraca</taxon>
        <taxon>Ostracoda</taxon>
        <taxon>Podocopa</taxon>
        <taxon>Podocopida</taxon>
        <taxon>Darwinulocopina</taxon>
        <taxon>Darwinuloidea</taxon>
        <taxon>Darwinulidae</taxon>
        <taxon>Darwinula</taxon>
    </lineage>
</organism>
<dbReference type="Proteomes" id="UP000677054">
    <property type="component" value="Unassembled WGS sequence"/>
</dbReference>
<keyword evidence="8" id="KW-1185">Reference proteome</keyword>
<dbReference type="SUPFAM" id="SSF52540">
    <property type="entry name" value="P-loop containing nucleoside triphosphate hydrolases"/>
    <property type="match status" value="1"/>
</dbReference>
<feature type="non-terminal residue" evidence="7">
    <location>
        <position position="1"/>
    </location>
</feature>
<evidence type="ECO:0000313" key="8">
    <source>
        <dbReference type="Proteomes" id="UP000677054"/>
    </source>
</evidence>
<sequence>MFQICFANAVESDHVEDLSGLRHLNESSCLHVLRQRYGNNLVHTYAGAAVVVVNPMTQLSIYSDKVAQMFRGCKAEDMPPHIYAVAQRAYVSMLTSRRDQAVVFLGRSGSGKTTNAFHALQYLLLAADRNGKAFTVEKMQAVQTVLETFGHSRTVMNCNASRFTQVFVLDFDASGQLASASVQVRFASGRVG</sequence>
<dbReference type="GO" id="GO:0051015">
    <property type="term" value="F:actin filament binding"/>
    <property type="evidence" value="ECO:0007669"/>
    <property type="project" value="TreeGrafter"/>
</dbReference>
<name>A0A7R9AKR5_9CRUS</name>
<keyword evidence="4 5" id="KW-0505">Motor protein</keyword>
<reference evidence="7" key="1">
    <citation type="submission" date="2020-11" db="EMBL/GenBank/DDBJ databases">
        <authorList>
            <person name="Tran Van P."/>
        </authorList>
    </citation>
    <scope>NUCLEOTIDE SEQUENCE</scope>
</reference>
<dbReference type="GO" id="GO:0048812">
    <property type="term" value="P:neuron projection morphogenesis"/>
    <property type="evidence" value="ECO:0007669"/>
    <property type="project" value="TreeGrafter"/>
</dbReference>
<dbReference type="AlphaFoldDB" id="A0A7R9AKR5"/>
<evidence type="ECO:0000256" key="2">
    <source>
        <dbReference type="ARBA" id="ARBA00022840"/>
    </source>
</evidence>
<dbReference type="InterPro" id="IPR027417">
    <property type="entry name" value="P-loop_NTPase"/>
</dbReference>
<gene>
    <name evidence="7" type="ORF">DSTB1V02_LOCUS15224</name>
</gene>
<dbReference type="PRINTS" id="PR00193">
    <property type="entry name" value="MYOSINHEAVY"/>
</dbReference>
<evidence type="ECO:0000256" key="4">
    <source>
        <dbReference type="ARBA" id="ARBA00023175"/>
    </source>
</evidence>
<dbReference type="OrthoDB" id="2914378at2759"/>
<keyword evidence="5" id="KW-0009">Actin-binding</keyword>
<dbReference type="GO" id="GO:2000134">
    <property type="term" value="P:negative regulation of G1/S transition of mitotic cell cycle"/>
    <property type="evidence" value="ECO:0007669"/>
    <property type="project" value="TreeGrafter"/>
</dbReference>
<evidence type="ECO:0000256" key="1">
    <source>
        <dbReference type="ARBA" id="ARBA00022741"/>
    </source>
</evidence>
<keyword evidence="2 5" id="KW-0067">ATP-binding</keyword>
<comment type="similarity">
    <text evidence="5">Belongs to the TRAFAC class myosin-kinesin ATPase superfamily. Myosin family.</text>
</comment>
<keyword evidence="3 5" id="KW-0518">Myosin</keyword>